<keyword evidence="2" id="KW-1185">Reference proteome</keyword>
<reference evidence="3" key="1">
    <citation type="submission" date="2025-08" db="UniProtKB">
        <authorList>
            <consortium name="RefSeq"/>
        </authorList>
    </citation>
    <scope>IDENTIFICATION</scope>
</reference>
<accession>A0ABM1DU13</accession>
<dbReference type="RefSeq" id="XP_014663434.1">
    <property type="nucleotide sequence ID" value="XM_014807948.1"/>
</dbReference>
<name>A0ABM1DU13_PRICU</name>
<gene>
    <name evidence="3" type="primary">LOC106806095</name>
</gene>
<feature type="compositionally biased region" description="Polar residues" evidence="1">
    <location>
        <begin position="28"/>
        <end position="43"/>
    </location>
</feature>
<evidence type="ECO:0000313" key="3">
    <source>
        <dbReference type="RefSeq" id="XP_014663434.1"/>
    </source>
</evidence>
<feature type="compositionally biased region" description="Polar residues" evidence="1">
    <location>
        <begin position="1"/>
        <end position="12"/>
    </location>
</feature>
<proteinExistence type="predicted"/>
<protein>
    <submittedName>
        <fullName evidence="3">Uncharacterized protein LOC106806095</fullName>
    </submittedName>
</protein>
<evidence type="ECO:0000313" key="2">
    <source>
        <dbReference type="Proteomes" id="UP000695022"/>
    </source>
</evidence>
<sequence>MYATYSTPTSWGQAPVPPHHYGAAVKQQPLSPAGSTGSLQSLSPPHVVGEQTPYTQLGHHVQNGDMSMPPAMSGIRVQPQNFQHPGMYDRKPQYFSGGSTMNLQPGGTNNPGSWPVNHYTAPYETKCGAI</sequence>
<evidence type="ECO:0000256" key="1">
    <source>
        <dbReference type="SAM" id="MobiDB-lite"/>
    </source>
</evidence>
<dbReference type="Proteomes" id="UP000695022">
    <property type="component" value="Unplaced"/>
</dbReference>
<feature type="region of interest" description="Disordered" evidence="1">
    <location>
        <begin position="1"/>
        <end position="51"/>
    </location>
</feature>
<dbReference type="GeneID" id="106806095"/>
<organism evidence="2 3">
    <name type="scientific">Priapulus caudatus</name>
    <name type="common">Priapulid worm</name>
    <dbReference type="NCBI Taxonomy" id="37621"/>
    <lineage>
        <taxon>Eukaryota</taxon>
        <taxon>Metazoa</taxon>
        <taxon>Ecdysozoa</taxon>
        <taxon>Scalidophora</taxon>
        <taxon>Priapulida</taxon>
        <taxon>Priapulimorpha</taxon>
        <taxon>Priapulimorphida</taxon>
        <taxon>Priapulidae</taxon>
        <taxon>Priapulus</taxon>
    </lineage>
</organism>